<dbReference type="Proteomes" id="UP000801492">
    <property type="component" value="Unassembled WGS sequence"/>
</dbReference>
<keyword evidence="2" id="KW-1185">Reference proteome</keyword>
<evidence type="ECO:0008006" key="3">
    <source>
        <dbReference type="Google" id="ProtNLM"/>
    </source>
</evidence>
<evidence type="ECO:0000313" key="2">
    <source>
        <dbReference type="Proteomes" id="UP000801492"/>
    </source>
</evidence>
<gene>
    <name evidence="1" type="ORF">ILUMI_15061</name>
</gene>
<feature type="non-terminal residue" evidence="1">
    <location>
        <position position="1"/>
    </location>
</feature>
<dbReference type="AlphaFoldDB" id="A0A8K0CVD9"/>
<comment type="caution">
    <text evidence="1">The sequence shown here is derived from an EMBL/GenBank/DDBJ whole genome shotgun (WGS) entry which is preliminary data.</text>
</comment>
<dbReference type="EMBL" id="VTPC01038570">
    <property type="protein sequence ID" value="KAF2891112.1"/>
    <property type="molecule type" value="Genomic_DNA"/>
</dbReference>
<evidence type="ECO:0000313" key="1">
    <source>
        <dbReference type="EMBL" id="KAF2891112.1"/>
    </source>
</evidence>
<protein>
    <recommendedName>
        <fullName evidence="3">Nuclease HARBI1</fullName>
    </recommendedName>
</protein>
<dbReference type="OrthoDB" id="6509413at2759"/>
<organism evidence="1 2">
    <name type="scientific">Ignelater luminosus</name>
    <name type="common">Cucubano</name>
    <name type="synonym">Pyrophorus luminosus</name>
    <dbReference type="NCBI Taxonomy" id="2038154"/>
    <lineage>
        <taxon>Eukaryota</taxon>
        <taxon>Metazoa</taxon>
        <taxon>Ecdysozoa</taxon>
        <taxon>Arthropoda</taxon>
        <taxon>Hexapoda</taxon>
        <taxon>Insecta</taxon>
        <taxon>Pterygota</taxon>
        <taxon>Neoptera</taxon>
        <taxon>Endopterygota</taxon>
        <taxon>Coleoptera</taxon>
        <taxon>Polyphaga</taxon>
        <taxon>Elateriformia</taxon>
        <taxon>Elateroidea</taxon>
        <taxon>Elateridae</taxon>
        <taxon>Agrypninae</taxon>
        <taxon>Pyrophorini</taxon>
        <taxon>Ignelater</taxon>
    </lineage>
</organism>
<name>A0A8K0CVD9_IGNLU</name>
<reference evidence="1" key="1">
    <citation type="submission" date="2019-08" db="EMBL/GenBank/DDBJ databases">
        <title>The genome of the North American firefly Photinus pyralis.</title>
        <authorList>
            <consortium name="Photinus pyralis genome working group"/>
            <person name="Fallon T.R."/>
            <person name="Sander Lower S.E."/>
            <person name="Weng J.-K."/>
        </authorList>
    </citation>
    <scope>NUCLEOTIDE SEQUENCE</scope>
    <source>
        <strain evidence="1">TRF0915ILg1</strain>
        <tissue evidence="1">Whole body</tissue>
    </source>
</reference>
<proteinExistence type="predicted"/>
<sequence>SHLLNTWVKFPTTNQAKQHNKLRFYERFEFAGVIGVTDCAHIAIVAPPAEDEQFPGRQKRLPQH</sequence>
<accession>A0A8K0CVD9</accession>